<dbReference type="Proteomes" id="UP001597011">
    <property type="component" value="Unassembled WGS sequence"/>
</dbReference>
<keyword evidence="2" id="KW-1185">Reference proteome</keyword>
<protein>
    <recommendedName>
        <fullName evidence="3">DUF3857 domain-containing protein</fullName>
    </recommendedName>
</protein>
<sequence length="683" mass="80044">MKKTFYTLILTLISYNISAQNQIVNENDIPKLNSIIKSLEKEFNINDTLTYKSLPYTTANYFKIITNKPNDFLNSLHNAKNFEHLIKKNPNLQIDRELLIIKNVGFNYKKEKLIEVKSFEIGNSKSHLIELKFSDSVNKSNIKFLYSIHKKSWGDYKDASIIQGFYIIDKFRAINIPKNYSNWITYTDIIVKPETSIFYENTEESSGLKSYKKTIIDSLVSYFETKTHKPPYQKEQDFFVYRQELDKWQSHKQQFSDSLYKTDEQFKKLLIEALSYAEENKISNGDLEDFTAQLISKNRALELMRQNRQVGSCSYDDGPIIQQKRMAALAAQNQNWEVFIQTFLNVMNDNVTRIANSNIATNARNTNINELTKLDLDVHKILLGSNLRIQDTIRKHYFSDGNKIAKAYANLDFKYQQYFEKTISEIISDKSMDAFNKLHFYNTYKNYHYFLKDSLKKNEVDKNINKLIPLLPNEIKSRIKNPNKQLYDLLYREKKELDKFEIKSSIIGNIHSYSYNGDCWQAELLEKDSNGKIIYDLTMAIGEAITPLQNFINKKDELKSRIISHPFLQEILNENCDNKLYVKFTNDKSFANYKNKVTAEMPTELTSSIDFNNAISLYITFPNRKHVRFVLLANSNLLTLEIPKDFDLPGYKFDELMTKEEKSFFSTSYKSFKLFNNNGKMLN</sequence>
<gene>
    <name evidence="1" type="ORF">ACFQ0I_16880</name>
</gene>
<name>A0ABW3BYR7_9FLAO</name>
<comment type="caution">
    <text evidence="1">The sequence shown here is derived from an EMBL/GenBank/DDBJ whole genome shotgun (WGS) entry which is preliminary data.</text>
</comment>
<dbReference type="EMBL" id="JBHTIB010000038">
    <property type="protein sequence ID" value="MFD0837456.1"/>
    <property type="molecule type" value="Genomic_DNA"/>
</dbReference>
<organism evidence="1 2">
    <name type="scientific">Mariniflexile aquimaris</name>
    <dbReference type="NCBI Taxonomy" id="881009"/>
    <lineage>
        <taxon>Bacteria</taxon>
        <taxon>Pseudomonadati</taxon>
        <taxon>Bacteroidota</taxon>
        <taxon>Flavobacteriia</taxon>
        <taxon>Flavobacteriales</taxon>
        <taxon>Flavobacteriaceae</taxon>
        <taxon>Mariniflexile</taxon>
    </lineage>
</organism>
<evidence type="ECO:0000313" key="1">
    <source>
        <dbReference type="EMBL" id="MFD0837456.1"/>
    </source>
</evidence>
<evidence type="ECO:0008006" key="3">
    <source>
        <dbReference type="Google" id="ProtNLM"/>
    </source>
</evidence>
<evidence type="ECO:0000313" key="2">
    <source>
        <dbReference type="Proteomes" id="UP001597011"/>
    </source>
</evidence>
<proteinExistence type="predicted"/>
<reference evidence="2" key="1">
    <citation type="journal article" date="2019" name="Int. J. Syst. Evol. Microbiol.">
        <title>The Global Catalogue of Microorganisms (GCM) 10K type strain sequencing project: providing services to taxonomists for standard genome sequencing and annotation.</title>
        <authorList>
            <consortium name="The Broad Institute Genomics Platform"/>
            <consortium name="The Broad Institute Genome Sequencing Center for Infectious Disease"/>
            <person name="Wu L."/>
            <person name="Ma J."/>
        </authorList>
    </citation>
    <scope>NUCLEOTIDE SEQUENCE [LARGE SCALE GENOMIC DNA]</scope>
    <source>
        <strain evidence="2">CCUG 60529</strain>
    </source>
</reference>
<dbReference type="RefSeq" id="WP_379944165.1">
    <property type="nucleotide sequence ID" value="NZ_JBHTIB010000038.1"/>
</dbReference>
<accession>A0ABW3BYR7</accession>